<feature type="region of interest" description="Disordered" evidence="1">
    <location>
        <begin position="1"/>
        <end position="27"/>
    </location>
</feature>
<evidence type="ECO:0000313" key="3">
    <source>
        <dbReference type="Proteomes" id="UP000188318"/>
    </source>
</evidence>
<feature type="region of interest" description="Disordered" evidence="1">
    <location>
        <begin position="35"/>
        <end position="54"/>
    </location>
</feature>
<proteinExistence type="predicted"/>
<dbReference type="EMBL" id="KV907508">
    <property type="protein sequence ID" value="OOF92054.1"/>
    <property type="molecule type" value="Genomic_DNA"/>
</dbReference>
<protein>
    <submittedName>
        <fullName evidence="2">Uncharacterized protein</fullName>
    </submittedName>
</protein>
<organism evidence="2 3">
    <name type="scientific">Aspergillus carbonarius (strain ITEM 5010)</name>
    <dbReference type="NCBI Taxonomy" id="602072"/>
    <lineage>
        <taxon>Eukaryota</taxon>
        <taxon>Fungi</taxon>
        <taxon>Dikarya</taxon>
        <taxon>Ascomycota</taxon>
        <taxon>Pezizomycotina</taxon>
        <taxon>Eurotiomycetes</taxon>
        <taxon>Eurotiomycetidae</taxon>
        <taxon>Eurotiales</taxon>
        <taxon>Aspergillaceae</taxon>
        <taxon>Aspergillus</taxon>
        <taxon>Aspergillus subgen. Circumdati</taxon>
    </lineage>
</organism>
<evidence type="ECO:0000313" key="2">
    <source>
        <dbReference type="EMBL" id="OOF92054.1"/>
    </source>
</evidence>
<gene>
    <name evidence="2" type="ORF">ASPCADRAFT_210469</name>
</gene>
<reference evidence="3" key="1">
    <citation type="journal article" date="2017" name="Genome Biol.">
        <title>Comparative genomics reveals high biological diversity and specific adaptations in the industrially and medically important fungal genus Aspergillus.</title>
        <authorList>
            <person name="de Vries R.P."/>
            <person name="Riley R."/>
            <person name="Wiebenga A."/>
            <person name="Aguilar-Osorio G."/>
            <person name="Amillis S."/>
            <person name="Uchima C.A."/>
            <person name="Anderluh G."/>
            <person name="Asadollahi M."/>
            <person name="Askin M."/>
            <person name="Barry K."/>
            <person name="Battaglia E."/>
            <person name="Bayram O."/>
            <person name="Benocci T."/>
            <person name="Braus-Stromeyer S.A."/>
            <person name="Caldana C."/>
            <person name="Canovas D."/>
            <person name="Cerqueira G.C."/>
            <person name="Chen F."/>
            <person name="Chen W."/>
            <person name="Choi C."/>
            <person name="Clum A."/>
            <person name="Dos Santos R.A."/>
            <person name="Damasio A.R."/>
            <person name="Diallinas G."/>
            <person name="Emri T."/>
            <person name="Fekete E."/>
            <person name="Flipphi M."/>
            <person name="Freyberg S."/>
            <person name="Gallo A."/>
            <person name="Gournas C."/>
            <person name="Habgood R."/>
            <person name="Hainaut M."/>
            <person name="Harispe M.L."/>
            <person name="Henrissat B."/>
            <person name="Hilden K.S."/>
            <person name="Hope R."/>
            <person name="Hossain A."/>
            <person name="Karabika E."/>
            <person name="Karaffa L."/>
            <person name="Karanyi Z."/>
            <person name="Krasevec N."/>
            <person name="Kuo A."/>
            <person name="Kusch H."/>
            <person name="LaButti K."/>
            <person name="Lagendijk E.L."/>
            <person name="Lapidus A."/>
            <person name="Levasseur A."/>
            <person name="Lindquist E."/>
            <person name="Lipzen A."/>
            <person name="Logrieco A.F."/>
            <person name="MacCabe A."/>
            <person name="Maekelae M.R."/>
            <person name="Malavazi I."/>
            <person name="Melin P."/>
            <person name="Meyer V."/>
            <person name="Mielnichuk N."/>
            <person name="Miskei M."/>
            <person name="Molnar A.P."/>
            <person name="Mule G."/>
            <person name="Ngan C.Y."/>
            <person name="Orejas M."/>
            <person name="Orosz E."/>
            <person name="Ouedraogo J.P."/>
            <person name="Overkamp K.M."/>
            <person name="Park H.-S."/>
            <person name="Perrone G."/>
            <person name="Piumi F."/>
            <person name="Punt P.J."/>
            <person name="Ram A.F."/>
            <person name="Ramon A."/>
            <person name="Rauscher S."/>
            <person name="Record E."/>
            <person name="Riano-Pachon D.M."/>
            <person name="Robert V."/>
            <person name="Roehrig J."/>
            <person name="Ruller R."/>
            <person name="Salamov A."/>
            <person name="Salih N.S."/>
            <person name="Samson R.A."/>
            <person name="Sandor E."/>
            <person name="Sanguinetti M."/>
            <person name="Schuetze T."/>
            <person name="Sepcic K."/>
            <person name="Shelest E."/>
            <person name="Sherlock G."/>
            <person name="Sophianopoulou V."/>
            <person name="Squina F.M."/>
            <person name="Sun H."/>
            <person name="Susca A."/>
            <person name="Todd R.B."/>
            <person name="Tsang A."/>
            <person name="Unkles S.E."/>
            <person name="van de Wiele N."/>
            <person name="van Rossen-Uffink D."/>
            <person name="Oliveira J.V."/>
            <person name="Vesth T.C."/>
            <person name="Visser J."/>
            <person name="Yu J.-H."/>
            <person name="Zhou M."/>
            <person name="Andersen M.R."/>
            <person name="Archer D.B."/>
            <person name="Baker S.E."/>
            <person name="Benoit I."/>
            <person name="Brakhage A.A."/>
            <person name="Braus G.H."/>
            <person name="Fischer R."/>
            <person name="Frisvad J.C."/>
            <person name="Goldman G.H."/>
            <person name="Houbraken J."/>
            <person name="Oakley B."/>
            <person name="Pocsi I."/>
            <person name="Scazzocchio C."/>
            <person name="Seiboth B."/>
            <person name="vanKuyk P.A."/>
            <person name="Wortman J."/>
            <person name="Dyer P.S."/>
            <person name="Grigoriev I.V."/>
        </authorList>
    </citation>
    <scope>NUCLEOTIDE SEQUENCE [LARGE SCALE GENOMIC DNA]</scope>
    <source>
        <strain evidence="3">ITEM 5010</strain>
    </source>
</reference>
<keyword evidence="3" id="KW-1185">Reference proteome</keyword>
<evidence type="ECO:0000256" key="1">
    <source>
        <dbReference type="SAM" id="MobiDB-lite"/>
    </source>
</evidence>
<dbReference type="VEuPathDB" id="FungiDB:ASPCADRAFT_210469"/>
<sequence length="70" mass="7333">MVCSAALGHSPNHRGAASPPCHQEQPLTHDREILEQEEGQLGTGTPRHGAVGSLLTRPSLVDPAGLSFLV</sequence>
<name>A0A1R3RC39_ASPC5</name>
<dbReference type="Proteomes" id="UP000188318">
    <property type="component" value="Unassembled WGS sequence"/>
</dbReference>
<accession>A0A1R3RC39</accession>
<dbReference type="AlphaFoldDB" id="A0A1R3RC39"/>